<dbReference type="InterPro" id="IPR036961">
    <property type="entry name" value="Kinesin_motor_dom_sf"/>
</dbReference>
<feature type="region of interest" description="Disordered" evidence="4">
    <location>
        <begin position="20"/>
        <end position="49"/>
    </location>
</feature>
<evidence type="ECO:0000256" key="3">
    <source>
        <dbReference type="PROSITE-ProRule" id="PRU00283"/>
    </source>
</evidence>
<dbReference type="SUPFAM" id="SSF52540">
    <property type="entry name" value="P-loop containing nucleoside triphosphate hydrolases"/>
    <property type="match status" value="1"/>
</dbReference>
<dbReference type="SMART" id="SM00129">
    <property type="entry name" value="KISc"/>
    <property type="match status" value="1"/>
</dbReference>
<accession>A0A9W7Y1F3</accession>
<dbReference type="Pfam" id="PF00225">
    <property type="entry name" value="Kinesin"/>
    <property type="match status" value="1"/>
</dbReference>
<evidence type="ECO:0000256" key="2">
    <source>
        <dbReference type="ARBA" id="ARBA00022840"/>
    </source>
</evidence>
<keyword evidence="7" id="KW-1185">Reference proteome</keyword>
<dbReference type="GO" id="GO:0008017">
    <property type="term" value="F:microtubule binding"/>
    <property type="evidence" value="ECO:0007669"/>
    <property type="project" value="InterPro"/>
</dbReference>
<gene>
    <name evidence="6" type="ORF">LPJ53_003316</name>
</gene>
<evidence type="ECO:0000256" key="4">
    <source>
        <dbReference type="SAM" id="MobiDB-lite"/>
    </source>
</evidence>
<feature type="region of interest" description="Disordered" evidence="4">
    <location>
        <begin position="443"/>
        <end position="501"/>
    </location>
</feature>
<dbReference type="Proteomes" id="UP001149813">
    <property type="component" value="Unassembled WGS sequence"/>
</dbReference>
<feature type="compositionally biased region" description="Acidic residues" evidence="4">
    <location>
        <begin position="846"/>
        <end position="859"/>
    </location>
</feature>
<sequence>MAERKNVVVAVRVRPLSAREQRHGHTAQVTVSGQQTTVDDSEAAAGGGGAQHQFTFDHSYGASTPQAAVFADIGSSVLDHAFMGYHCCVFAYGQTGSGKSHTMMGSAEDPGLIPRICQGLFARISGASDADAAADECTVEVSYLEIYNEHVYDLLAQPQAARRGLRVREHPQLGPYVEDLTQAAVDSYAGVAAHMGQGNRMRTVAATQMNAESSRSHAVFTVTLAQQHSRRLSRIRLVDLAGSERAAATAASSGVRRREGAQINRSLAALGKVIAALSSDGEAVHVPYRDSALTWLLRDSLGGNSRTFMVAAVAPASVRESLSTLRYAQRAKRIVNRATVNEQATPAQMIRSLQAEVLALRRQLAAAAASASASAAASATDAITTHQQQHQQQHQAAELLAAREKLVAELNTPWADKLRRTQALQAQRELALAARERLVAQAEASASASTETGCTSDGSPSDTASEPGTASRQRHRRRHSLGALRPRSAAAAADTRPRGQTVSLATAHVQDAMARPARARSLAQLVYAAWRRRQLVAAGAAMLRNAVHVKEANVAAKELGLKAVFQLALLAAPLPASPLEHDALPAILGDSGGEGGEGEEEKAGVVGGSPSVHVRVLDIASAVWYAWPLDRFLAQLARLRMLASGGAQLHAGEHLRVDPLGPAPAYACLGTATHPLFCSGGGDSAARPYAVQIDAPLVDPLTLRVRGHVRGSLALLPRPRAQPDDGQGALWTLIVHVARIDGLDERDVTDVHCVLRLAGTAAAAAARGAGPGGRSSHSQPLRGFGGGAVNVQMRQQWALGGGLAGDGLVAVDVFARARPPMLRRLFVEDVRVERALRAGRPLEQLGSEDEEQDEGEEEPPAVALSASQRLLVGRVHEEELFVDSRHELAVWLRVLELAADGSWQPAAVAPSTAAGAPPGFTLRQGLQRRIVVTLAHSRSRHLRVAAVAAVRFAAPQPIDDKGRLLAPSTPPAKPAMVALPVVHASLPDAAQEGSGGQPPPPPRPDNRVFVRLTAAWDSSLVGSRLLDAPTPRGMRLRVPLEIALRLGSLGADPAAEPLVLRTCMLATVADRQPAALAAVPRALLASLASVAQLLHPADAAGQRMHQQPALLPPADPVFRMFSVTLSPTTTATPAAASTDTTTAADYAAALAVRETVAESERNLWRLNTAKKYVRGEEALLPWRPRSVRLVDAYQRHEHRDAWRMHVARTHARLAAQPPPPATATATSPADALAVRRALADGSVRLTARQHRVLLLVHEAGRKIAGFRCLPESQALHLQQEPPADVLLDAQHSAMSPASQVRRRPLAVEPIEIRAGPPALCGWVDVLDTMDPAAARWRARWLVVQRPYVFVFADRRCSALDNVVNIASARVAVDPHVCDMLGRPNVLALYAASTAHMLSPPAGQMQQWIAAIDEWFFLIP</sequence>
<protein>
    <recommendedName>
        <fullName evidence="5">Kinesin motor domain-containing protein</fullName>
    </recommendedName>
</protein>
<reference evidence="6" key="1">
    <citation type="submission" date="2022-07" db="EMBL/GenBank/DDBJ databases">
        <title>Phylogenomic reconstructions and comparative analyses of Kickxellomycotina fungi.</title>
        <authorList>
            <person name="Reynolds N.K."/>
            <person name="Stajich J.E."/>
            <person name="Barry K."/>
            <person name="Grigoriev I.V."/>
            <person name="Crous P."/>
            <person name="Smith M.E."/>
        </authorList>
    </citation>
    <scope>NUCLEOTIDE SEQUENCE</scope>
    <source>
        <strain evidence="6">NBRC 32514</strain>
    </source>
</reference>
<proteinExistence type="inferred from homology"/>
<dbReference type="InterPro" id="IPR027417">
    <property type="entry name" value="P-loop_NTPase"/>
</dbReference>
<dbReference type="Pfam" id="PF12473">
    <property type="entry name" value="DUF3694"/>
    <property type="match status" value="1"/>
</dbReference>
<feature type="region of interest" description="Disordered" evidence="4">
    <location>
        <begin position="841"/>
        <end position="862"/>
    </location>
</feature>
<dbReference type="GO" id="GO:0007018">
    <property type="term" value="P:microtubule-based movement"/>
    <property type="evidence" value="ECO:0007669"/>
    <property type="project" value="InterPro"/>
</dbReference>
<feature type="binding site" evidence="3">
    <location>
        <begin position="93"/>
        <end position="100"/>
    </location>
    <ligand>
        <name>ATP</name>
        <dbReference type="ChEBI" id="CHEBI:30616"/>
    </ligand>
</feature>
<keyword evidence="1 3" id="KW-0547">Nucleotide-binding</keyword>
<comment type="similarity">
    <text evidence="3">Belongs to the TRAFAC class myosin-kinesin ATPase superfamily. Kinesin family.</text>
</comment>
<dbReference type="OrthoDB" id="3176171at2759"/>
<name>A0A9W7Y1F3_9FUNG</name>
<dbReference type="PROSITE" id="PS00411">
    <property type="entry name" value="KINESIN_MOTOR_1"/>
    <property type="match status" value="1"/>
</dbReference>
<dbReference type="InterPro" id="IPR001752">
    <property type="entry name" value="Kinesin_motor_dom"/>
</dbReference>
<dbReference type="PROSITE" id="PS50067">
    <property type="entry name" value="KINESIN_MOTOR_2"/>
    <property type="match status" value="1"/>
</dbReference>
<dbReference type="SUPFAM" id="SSF50729">
    <property type="entry name" value="PH domain-like"/>
    <property type="match status" value="1"/>
</dbReference>
<evidence type="ECO:0000313" key="7">
    <source>
        <dbReference type="Proteomes" id="UP001149813"/>
    </source>
</evidence>
<dbReference type="PANTHER" id="PTHR47117">
    <property type="entry name" value="STAR-RELATED LIPID TRANSFER PROTEIN 9"/>
    <property type="match status" value="1"/>
</dbReference>
<dbReference type="InterPro" id="IPR022164">
    <property type="entry name" value="Kinesin-like"/>
</dbReference>
<dbReference type="EMBL" id="JANBOJ010000122">
    <property type="protein sequence ID" value="KAJ1722243.1"/>
    <property type="molecule type" value="Genomic_DNA"/>
</dbReference>
<keyword evidence="2 3" id="KW-0067">ATP-binding</keyword>
<feature type="compositionally biased region" description="Polar residues" evidence="4">
    <location>
        <begin position="27"/>
        <end position="38"/>
    </location>
</feature>
<dbReference type="GO" id="GO:0003777">
    <property type="term" value="F:microtubule motor activity"/>
    <property type="evidence" value="ECO:0007669"/>
    <property type="project" value="InterPro"/>
</dbReference>
<dbReference type="InterPro" id="IPR019821">
    <property type="entry name" value="Kinesin_motor_CS"/>
</dbReference>
<feature type="domain" description="Kinesin motor" evidence="5">
    <location>
        <begin position="6"/>
        <end position="334"/>
    </location>
</feature>
<evidence type="ECO:0000256" key="1">
    <source>
        <dbReference type="ARBA" id="ARBA00022741"/>
    </source>
</evidence>
<feature type="compositionally biased region" description="Polar residues" evidence="4">
    <location>
        <begin position="453"/>
        <end position="471"/>
    </location>
</feature>
<dbReference type="Gene3D" id="3.40.850.10">
    <property type="entry name" value="Kinesin motor domain"/>
    <property type="match status" value="1"/>
</dbReference>
<evidence type="ECO:0000313" key="6">
    <source>
        <dbReference type="EMBL" id="KAJ1722243.1"/>
    </source>
</evidence>
<keyword evidence="3" id="KW-0505">Motor protein</keyword>
<dbReference type="GO" id="GO:0005524">
    <property type="term" value="F:ATP binding"/>
    <property type="evidence" value="ECO:0007669"/>
    <property type="project" value="UniProtKB-UniRule"/>
</dbReference>
<comment type="caution">
    <text evidence="6">The sequence shown here is derived from an EMBL/GenBank/DDBJ whole genome shotgun (WGS) entry which is preliminary data.</text>
</comment>
<dbReference type="Gene3D" id="6.10.250.2520">
    <property type="match status" value="1"/>
</dbReference>
<feature type="compositionally biased region" description="Low complexity" evidence="4">
    <location>
        <begin position="443"/>
        <end position="452"/>
    </location>
</feature>
<dbReference type="PRINTS" id="PR00380">
    <property type="entry name" value="KINESINHEAVY"/>
</dbReference>
<evidence type="ECO:0000259" key="5">
    <source>
        <dbReference type="PROSITE" id="PS50067"/>
    </source>
</evidence>
<organism evidence="6 7">
    <name type="scientific">Coemansia erecta</name>
    <dbReference type="NCBI Taxonomy" id="147472"/>
    <lineage>
        <taxon>Eukaryota</taxon>
        <taxon>Fungi</taxon>
        <taxon>Fungi incertae sedis</taxon>
        <taxon>Zoopagomycota</taxon>
        <taxon>Kickxellomycotina</taxon>
        <taxon>Kickxellomycetes</taxon>
        <taxon>Kickxellales</taxon>
        <taxon>Kickxellaceae</taxon>
        <taxon>Coemansia</taxon>
    </lineage>
</organism>